<comment type="caution">
    <text evidence="2">The sequence shown here is derived from an EMBL/GenBank/DDBJ whole genome shotgun (WGS) entry which is preliminary data.</text>
</comment>
<accession>A0A087CNJ2</accession>
<protein>
    <submittedName>
        <fullName evidence="2">Pyridoxamine 5'-phosphate oxidase</fullName>
    </submittedName>
</protein>
<evidence type="ECO:0000259" key="1">
    <source>
        <dbReference type="Pfam" id="PF01243"/>
    </source>
</evidence>
<proteinExistence type="predicted"/>
<dbReference type="Proteomes" id="UP000029050">
    <property type="component" value="Unassembled WGS sequence"/>
</dbReference>
<sequence>MVTLTDEMKDMIDNSVSYIATVDHDGNPDIGPKMSMHVIDDSHIGYYERTAGQHYRNLQDNGRLIVMVVNPKEKKGYRFHGTVTLHEGDDVHKAAIAYADEHDIKHPVSVPVMEITGIDNLAPGAGAGKPIA</sequence>
<dbReference type="SUPFAM" id="SSF50475">
    <property type="entry name" value="FMN-binding split barrel"/>
    <property type="match status" value="1"/>
</dbReference>
<name>A0A087CNJ2_9BIFI</name>
<dbReference type="Gene3D" id="2.30.110.10">
    <property type="entry name" value="Electron Transport, Fmn-binding Protein, Chain A"/>
    <property type="match status" value="1"/>
</dbReference>
<organism evidence="2 3">
    <name type="scientific">Bifidobacterium psychraerophilum</name>
    <dbReference type="NCBI Taxonomy" id="218140"/>
    <lineage>
        <taxon>Bacteria</taxon>
        <taxon>Bacillati</taxon>
        <taxon>Actinomycetota</taxon>
        <taxon>Actinomycetes</taxon>
        <taxon>Bifidobacteriales</taxon>
        <taxon>Bifidobacteriaceae</taxon>
        <taxon>Bifidobacterium</taxon>
    </lineage>
</organism>
<dbReference type="STRING" id="218140.BPSY_0029"/>
<dbReference type="PANTHER" id="PTHR40660">
    <property type="entry name" value="5'-PHOSPHATE OXIDASE PUTATIVE DOMAIN-CONTAINING PROTEIN-RELATED"/>
    <property type="match status" value="1"/>
</dbReference>
<dbReference type="PANTHER" id="PTHR40660:SF1">
    <property type="entry name" value="5'-PHOSPHATE OXIDASE PUTATIVE DOMAIN-CONTAINING PROTEIN-RELATED"/>
    <property type="match status" value="1"/>
</dbReference>
<dbReference type="OrthoDB" id="6196741at2"/>
<feature type="domain" description="Pyridoxamine 5'-phosphate oxidase N-terminal" evidence="1">
    <location>
        <begin position="4"/>
        <end position="115"/>
    </location>
</feature>
<dbReference type="EMBL" id="JGZI01000001">
    <property type="protein sequence ID" value="KFI84842.1"/>
    <property type="molecule type" value="Genomic_DNA"/>
</dbReference>
<gene>
    <name evidence="2" type="ORF">BPSY_0029</name>
</gene>
<dbReference type="AlphaFoldDB" id="A0A087CNJ2"/>
<evidence type="ECO:0000313" key="3">
    <source>
        <dbReference type="Proteomes" id="UP000029050"/>
    </source>
</evidence>
<evidence type="ECO:0000313" key="2">
    <source>
        <dbReference type="EMBL" id="KFI84842.1"/>
    </source>
</evidence>
<dbReference type="Pfam" id="PF01243">
    <property type="entry name" value="PNPOx_N"/>
    <property type="match status" value="1"/>
</dbReference>
<keyword evidence="3" id="KW-1185">Reference proteome</keyword>
<dbReference type="RefSeq" id="WP_033498058.1">
    <property type="nucleotide sequence ID" value="NZ_BAABVZ010000004.1"/>
</dbReference>
<dbReference type="InterPro" id="IPR011576">
    <property type="entry name" value="Pyridox_Oxase_N"/>
</dbReference>
<dbReference type="eggNOG" id="COG3576">
    <property type="taxonomic scope" value="Bacteria"/>
</dbReference>
<dbReference type="GeneID" id="98299291"/>
<reference evidence="2 3" key="1">
    <citation type="submission" date="2014-03" db="EMBL/GenBank/DDBJ databases">
        <title>Genomics of Bifidobacteria.</title>
        <authorList>
            <person name="Ventura M."/>
            <person name="Milani C."/>
            <person name="Lugli G.A."/>
        </authorList>
    </citation>
    <scope>NUCLEOTIDE SEQUENCE [LARGE SCALE GENOMIC DNA]</scope>
    <source>
        <strain evidence="2 3">LMG 21775</strain>
    </source>
</reference>
<dbReference type="InterPro" id="IPR012349">
    <property type="entry name" value="Split_barrel_FMN-bd"/>
</dbReference>